<dbReference type="Gene3D" id="1.20.1270.50">
    <property type="entry name" value="Glycoside hydrolase family 38, central domain"/>
    <property type="match status" value="1"/>
</dbReference>
<protein>
    <recommendedName>
        <fullName evidence="9">Alpha-mannosidase</fullName>
        <ecNumber evidence="9">3.2.1.-</ecNumber>
    </recommendedName>
</protein>
<dbReference type="InterPro" id="IPR027291">
    <property type="entry name" value="Glyco_hydro_38_N_sf"/>
</dbReference>
<dbReference type="InterPro" id="IPR011682">
    <property type="entry name" value="Glyco_hydro_38_C"/>
</dbReference>
<keyword evidence="11" id="KW-1133">Transmembrane helix</keyword>
<dbReference type="GO" id="GO:0006491">
    <property type="term" value="P:N-glycan processing"/>
    <property type="evidence" value="ECO:0007669"/>
    <property type="project" value="TreeGrafter"/>
</dbReference>
<dbReference type="SMART" id="SM00872">
    <property type="entry name" value="Alpha-mann_mid"/>
    <property type="match status" value="1"/>
</dbReference>
<feature type="region of interest" description="Disordered" evidence="10">
    <location>
        <begin position="1050"/>
        <end position="1076"/>
    </location>
</feature>
<dbReference type="GO" id="GO:0046872">
    <property type="term" value="F:metal ion binding"/>
    <property type="evidence" value="ECO:0007669"/>
    <property type="project" value="UniProtKB-KW"/>
</dbReference>
<dbReference type="SUPFAM" id="SSF88688">
    <property type="entry name" value="Families 57/38 glycoside transferase middle domain"/>
    <property type="match status" value="1"/>
</dbReference>
<evidence type="ECO:0000256" key="3">
    <source>
        <dbReference type="ARBA" id="ARBA00022723"/>
    </source>
</evidence>
<comment type="similarity">
    <text evidence="1 9">Belongs to the glycosyl hydrolase 38 family.</text>
</comment>
<keyword evidence="3 9" id="KW-0479">Metal-binding</keyword>
<dbReference type="Gene3D" id="2.60.40.1180">
    <property type="entry name" value="Golgi alpha-mannosidase II"/>
    <property type="match status" value="1"/>
</dbReference>
<feature type="compositionally biased region" description="Polar residues" evidence="10">
    <location>
        <begin position="1168"/>
        <end position="1184"/>
    </location>
</feature>
<evidence type="ECO:0000256" key="10">
    <source>
        <dbReference type="SAM" id="MobiDB-lite"/>
    </source>
</evidence>
<dbReference type="SUPFAM" id="SSF88713">
    <property type="entry name" value="Glycoside hydrolase/deacetylase"/>
    <property type="match status" value="1"/>
</dbReference>
<dbReference type="GO" id="GO:0030246">
    <property type="term" value="F:carbohydrate binding"/>
    <property type="evidence" value="ECO:0007669"/>
    <property type="project" value="InterPro"/>
</dbReference>
<dbReference type="GO" id="GO:0004572">
    <property type="term" value="F:mannosyl-oligosaccharide 1,3-1,6-alpha-mannosidase activity"/>
    <property type="evidence" value="ECO:0007669"/>
    <property type="project" value="UniProtKB-EC"/>
</dbReference>
<comment type="function">
    <text evidence="7">Catalyzes the first committed step in the biosynthesis of complex N-glycans. It controls conversion of high mannose to complex N-glycans; the final hydrolytic step in the N-glycan maturation pathway.</text>
</comment>
<evidence type="ECO:0000313" key="13">
    <source>
        <dbReference type="EMBL" id="JAA62084.1"/>
    </source>
</evidence>
<evidence type="ECO:0000256" key="11">
    <source>
        <dbReference type="SAM" id="Phobius"/>
    </source>
</evidence>
<reference evidence="13" key="2">
    <citation type="journal article" date="2015" name="J. Proteomics">
        <title>Sexual differences in the sialomes of the zebra tick, Rhipicephalus pulchellus.</title>
        <authorList>
            <person name="Tan A.W."/>
            <person name="Francischetti I.M."/>
            <person name="Slovak M."/>
            <person name="Kini R.M."/>
            <person name="Ribeiro J.M."/>
        </authorList>
    </citation>
    <scope>NUCLEOTIDE SEQUENCE</scope>
    <source>
        <tissue evidence="13">Salivary gland</tissue>
    </source>
</reference>
<proteinExistence type="evidence at transcript level"/>
<evidence type="ECO:0000256" key="8">
    <source>
        <dbReference type="ARBA" id="ARBA00093232"/>
    </source>
</evidence>
<feature type="non-terminal residue" evidence="13">
    <location>
        <position position="1"/>
    </location>
</feature>
<dbReference type="Gene3D" id="2.70.98.30">
    <property type="entry name" value="Golgi alpha-mannosidase II, domain 4"/>
    <property type="match status" value="1"/>
</dbReference>
<keyword evidence="11" id="KW-0812">Transmembrane</keyword>
<dbReference type="Pfam" id="PF09261">
    <property type="entry name" value="Alpha-mann_mid"/>
    <property type="match status" value="1"/>
</dbReference>
<dbReference type="InterPro" id="IPR011330">
    <property type="entry name" value="Glyco_hydro/deAcase_b/a-brl"/>
</dbReference>
<keyword evidence="6 9" id="KW-0326">Glycosidase</keyword>
<feature type="transmembrane region" description="Helical" evidence="11">
    <location>
        <begin position="79"/>
        <end position="99"/>
    </location>
</feature>
<reference evidence="13" key="1">
    <citation type="submission" date="2012-11" db="EMBL/GenBank/DDBJ databases">
        <authorList>
            <person name="Lucero-Rivera Y.E."/>
            <person name="Tovar-Ramirez D."/>
        </authorList>
    </citation>
    <scope>NUCLEOTIDE SEQUENCE</scope>
    <source>
        <tissue evidence="13">Salivary gland</tissue>
    </source>
</reference>
<dbReference type="PANTHER" id="PTHR11607:SF70">
    <property type="entry name" value="ALPHA-MANNOSIDASE"/>
    <property type="match status" value="1"/>
</dbReference>
<dbReference type="Pfam" id="PF01074">
    <property type="entry name" value="Glyco_hydro_38N"/>
    <property type="match status" value="1"/>
</dbReference>
<dbReference type="InterPro" id="IPR013780">
    <property type="entry name" value="Glyco_hydro_b"/>
</dbReference>
<dbReference type="InterPro" id="IPR037094">
    <property type="entry name" value="Glyco_hydro_38_cen_sf"/>
</dbReference>
<dbReference type="AlphaFoldDB" id="L7MFZ2"/>
<dbReference type="InterPro" id="IPR015341">
    <property type="entry name" value="Glyco_hydro_38_cen"/>
</dbReference>
<evidence type="ECO:0000256" key="6">
    <source>
        <dbReference type="ARBA" id="ARBA00023295"/>
    </source>
</evidence>
<feature type="compositionally biased region" description="Basic and acidic residues" evidence="10">
    <location>
        <begin position="1052"/>
        <end position="1072"/>
    </location>
</feature>
<comment type="subunit">
    <text evidence="2">Homodimer; disulfide-linked.</text>
</comment>
<evidence type="ECO:0000256" key="4">
    <source>
        <dbReference type="ARBA" id="ARBA00022801"/>
    </source>
</evidence>
<keyword evidence="4 9" id="KW-0378">Hydrolase</keyword>
<comment type="catalytic activity">
    <reaction evidence="8">
        <text>N(4)-{beta-D-GlcNAc-(1-&gt;2)-alpha-D-Man-(1-&gt;3)-[alpha-D-Man-(1-&gt;3)-[alpha-D-Man-(1-&gt;6)]-alpha-D-Man-(1-&gt;6)]-beta-D-Man-(1-&gt;4)-beta-D-GlcNAc-(1-&gt;4)-beta-D-GlcNAc}-L-asparaginyl-[protein] + 2 H2O = 2 alpha-D-mannopyranose + an N(4)-{beta-D-GlcNAc-(1-&gt;2)-alpha-D-Man-(1-&gt;3)-[alpha-D-Man-(1-&gt;6)]-beta-D-Man-(1-&gt;4)-beta-D-GlcNAc-(1-&gt;4)-beta-D-GlcNAc}-L-asparaginyl-[protein]</text>
        <dbReference type="Rhea" id="RHEA:56052"/>
        <dbReference type="Rhea" id="RHEA-COMP:14368"/>
        <dbReference type="Rhea" id="RHEA-COMP:14369"/>
        <dbReference type="ChEBI" id="CHEBI:15377"/>
        <dbReference type="ChEBI" id="CHEBI:28729"/>
        <dbReference type="ChEBI" id="CHEBI:60615"/>
        <dbReference type="ChEBI" id="CHEBI:60625"/>
        <dbReference type="EC" id="3.2.1.114"/>
    </reaction>
</comment>
<dbReference type="InterPro" id="IPR011013">
    <property type="entry name" value="Gal_mutarotase_sf_dom"/>
</dbReference>
<dbReference type="GO" id="GO:0006013">
    <property type="term" value="P:mannose metabolic process"/>
    <property type="evidence" value="ECO:0007669"/>
    <property type="project" value="InterPro"/>
</dbReference>
<organism evidence="13">
    <name type="scientific">Rhipicephalus pulchellus</name>
    <name type="common">Yellow backed tick</name>
    <name type="synonym">Dermacentor pulchellus</name>
    <dbReference type="NCBI Taxonomy" id="72859"/>
    <lineage>
        <taxon>Eukaryota</taxon>
        <taxon>Metazoa</taxon>
        <taxon>Ecdysozoa</taxon>
        <taxon>Arthropoda</taxon>
        <taxon>Chelicerata</taxon>
        <taxon>Arachnida</taxon>
        <taxon>Acari</taxon>
        <taxon>Parasitiformes</taxon>
        <taxon>Ixodida</taxon>
        <taxon>Ixodoidea</taxon>
        <taxon>Ixodidae</taxon>
        <taxon>Rhipicephalinae</taxon>
        <taxon>Rhipicephalus</taxon>
        <taxon>Rhipicephalus</taxon>
    </lineage>
</organism>
<dbReference type="EMBL" id="GACK01002950">
    <property type="protein sequence ID" value="JAA62084.1"/>
    <property type="molecule type" value="mRNA"/>
</dbReference>
<evidence type="ECO:0000256" key="9">
    <source>
        <dbReference type="RuleBase" id="RU361199"/>
    </source>
</evidence>
<name>L7MFZ2_RHIPC</name>
<dbReference type="EC" id="3.2.1.-" evidence="9"/>
<evidence type="ECO:0000256" key="5">
    <source>
        <dbReference type="ARBA" id="ARBA00022833"/>
    </source>
</evidence>
<sequence length="1236" mass="140036">FTPWHVLRRRRLRWRRDSLCTFGRSAPCDFCFSPSCVHAIHRSLVVLHEWCSAVVGLLAAERGSGPSVVMMCASRKAKVRALVAACLLVCAALVFFYHYSNDAGELAELHRKRLYGGDQRRRDDDSSVNFVHDKASSSKSSFTWPWTKRETLTAAGDCRALKLRRDVDIHTPDVYPTLNFKPQSRSYWNQTFENRYYETRKQWAKLPLEVIVIPHSHNDPGWLKTFEGYFLSNTAHILNNMVEFLQKHKDFSFLWAEMCFFSRWWRSLENRPHLREAVRHLVHRGQLEMVTGGWVMTDEAAAHYYAMVDQLVEGHQWLRSTLGVVPRAGWSIDPFGHGATVPYLLQAAGIRSTFIQRTHFAWKEFLAVRRDLEFLWKTPFPTTYFNDSGVVTHMAPFELYSIKHTCGPNTDVCLKFDFRRLAGEYTESRASQVADHNVATLAELLLGQYGRIGSLFPHNVALVPLGDDFRFDHDIEWEQQYANYRKLFDYINKSKRLHAHVRFGTLSDYFEEVYTRMEKGVSREHPFAKLTGDFHSYGDMYAEGKPSYWTGYFTTRPYLKHFSRELEHWLRAAEILYSLARVYLNESGQMDLGRRLDADYVFLVQTRDALGLFQHHDAITGTSKEGVMADYGSRMYNGMKEAMGVIAHAAQYLMLVEQPMVSAAIQSQRPVTSYLYPDVQRPTYDVLPIKLPLTVPEIHGRKIVLYNSHAQALQEVVRVHVYDPVARVLDATGEDVLFQLNPVWTDASAVSSVVFELVFVAKLAPLSLSTYTLLVEPGRLTTPKTRVSMFVGDAWSGAGAQSVFNFESPHTKPVVLSTPYIEATFSHETGLLRSIRLRKSGLERRVNVSFNAYRSLEFHSGAYLFEPDASDPFVNVTGRFPIVRVVQGPITSELVSAYADGLTHTFRVYHVDGFLGGGLEMSVVFDLSKRSDYNVEMFMKMDTDVDSGDRTFYTDSSGFQMMKRVTDVRLPVEANYYPVTAAAYLEDELSRVTLLVSHAHGAASVQPGSLEVMLDRKLRYDDSRGLGEGVLDVRETRADFWLLLEPRVPENSGKDSEGNKITGDEDGGRKSQDLPNLSSLAHSLSQRLLYPVVVLATEGQQNRALHPGFSFLHEGYPCSTWMMNLRAVPLEQDFDRPSKSSLLILHRKAGSCRVASVGPPSCEMEKTYVSSGTGSQGDASSSRHASSRPEKFRLVKVQSVHRTTLTGVRNGARLPDVNAVDVPPMEIVTLNVTFGP</sequence>
<evidence type="ECO:0000259" key="12">
    <source>
        <dbReference type="SMART" id="SM00872"/>
    </source>
</evidence>
<dbReference type="PANTHER" id="PTHR11607">
    <property type="entry name" value="ALPHA-MANNOSIDASE"/>
    <property type="match status" value="1"/>
</dbReference>
<dbReference type="FunFam" id="1.20.1270.50:FF:000001">
    <property type="entry name" value="Alpha-mannosidase"/>
    <property type="match status" value="1"/>
</dbReference>
<feature type="domain" description="Glycoside hydrolase family 38 central" evidence="12">
    <location>
        <begin position="547"/>
        <end position="635"/>
    </location>
</feature>
<evidence type="ECO:0000256" key="2">
    <source>
        <dbReference type="ARBA" id="ARBA00011748"/>
    </source>
</evidence>
<dbReference type="InterPro" id="IPR000602">
    <property type="entry name" value="Glyco_hydro_38_N"/>
</dbReference>
<keyword evidence="11" id="KW-0472">Membrane</keyword>
<dbReference type="Pfam" id="PF07748">
    <property type="entry name" value="Glyco_hydro_38C"/>
    <property type="match status" value="1"/>
</dbReference>
<evidence type="ECO:0000256" key="7">
    <source>
        <dbReference type="ARBA" id="ARBA00059516"/>
    </source>
</evidence>
<evidence type="ECO:0000256" key="1">
    <source>
        <dbReference type="ARBA" id="ARBA00009792"/>
    </source>
</evidence>
<comment type="cofactor">
    <cofactor evidence="9">
        <name>Zn(2+)</name>
        <dbReference type="ChEBI" id="CHEBI:29105"/>
    </cofactor>
    <text evidence="9">Binds 1 zinc ion per subunit.</text>
</comment>
<dbReference type="SUPFAM" id="SSF74650">
    <property type="entry name" value="Galactose mutarotase-like"/>
    <property type="match status" value="1"/>
</dbReference>
<dbReference type="GO" id="GO:0000139">
    <property type="term" value="C:Golgi membrane"/>
    <property type="evidence" value="ECO:0007669"/>
    <property type="project" value="TreeGrafter"/>
</dbReference>
<dbReference type="FunFam" id="3.20.110.10:FF:000010">
    <property type="entry name" value="Alpha-mannosidase"/>
    <property type="match status" value="1"/>
</dbReference>
<keyword evidence="5 9" id="KW-0862">Zinc</keyword>
<accession>L7MFZ2</accession>
<dbReference type="Gene3D" id="3.20.110.10">
    <property type="entry name" value="Glycoside hydrolase 38, N terminal domain"/>
    <property type="match status" value="1"/>
</dbReference>
<dbReference type="InterPro" id="IPR028995">
    <property type="entry name" value="Glyco_hydro_57/38_cen_sf"/>
</dbReference>
<feature type="region of interest" description="Disordered" evidence="10">
    <location>
        <begin position="1166"/>
        <end position="1191"/>
    </location>
</feature>
<dbReference type="InterPro" id="IPR050843">
    <property type="entry name" value="Glycosyl_Hydrlase_38"/>
</dbReference>